<dbReference type="InterPro" id="IPR032675">
    <property type="entry name" value="LRR_dom_sf"/>
</dbReference>
<reference evidence="1 2" key="1">
    <citation type="journal article" date="2024" name="Science">
        <title>Giant polyketide synthase enzymes in the biosynthesis of giant marine polyether toxins.</title>
        <authorList>
            <person name="Fallon T.R."/>
            <person name="Shende V.V."/>
            <person name="Wierzbicki I.H."/>
            <person name="Pendleton A.L."/>
            <person name="Watervoot N.F."/>
            <person name="Auber R.P."/>
            <person name="Gonzalez D.J."/>
            <person name="Wisecaver J.H."/>
            <person name="Moore B.S."/>
        </authorList>
    </citation>
    <scope>NUCLEOTIDE SEQUENCE [LARGE SCALE GENOMIC DNA]</scope>
    <source>
        <strain evidence="1 2">12B1</strain>
    </source>
</reference>
<dbReference type="Proteomes" id="UP001515480">
    <property type="component" value="Unassembled WGS sequence"/>
</dbReference>
<name>A0AB34IUF7_PRYPA</name>
<dbReference type="PANTHER" id="PTHR24114">
    <property type="entry name" value="LEUCINE RICH REPEAT FAMILY PROTEIN"/>
    <property type="match status" value="1"/>
</dbReference>
<dbReference type="AlphaFoldDB" id="A0AB34IUF7"/>
<dbReference type="EMBL" id="JBGBPQ010000019">
    <property type="protein sequence ID" value="KAL1505049.1"/>
    <property type="molecule type" value="Genomic_DNA"/>
</dbReference>
<accession>A0AB34IUF7</accession>
<dbReference type="Gene3D" id="3.80.10.10">
    <property type="entry name" value="Ribonuclease Inhibitor"/>
    <property type="match status" value="1"/>
</dbReference>
<organism evidence="1 2">
    <name type="scientific">Prymnesium parvum</name>
    <name type="common">Toxic golden alga</name>
    <dbReference type="NCBI Taxonomy" id="97485"/>
    <lineage>
        <taxon>Eukaryota</taxon>
        <taxon>Haptista</taxon>
        <taxon>Haptophyta</taxon>
        <taxon>Prymnesiophyceae</taxon>
        <taxon>Prymnesiales</taxon>
        <taxon>Prymnesiaceae</taxon>
        <taxon>Prymnesium</taxon>
    </lineage>
</organism>
<dbReference type="InterPro" id="IPR052394">
    <property type="entry name" value="LRR-containing"/>
</dbReference>
<gene>
    <name evidence="1" type="ORF">AB1Y20_008809</name>
</gene>
<dbReference type="SUPFAM" id="SSF52047">
    <property type="entry name" value="RNI-like"/>
    <property type="match status" value="1"/>
</dbReference>
<protein>
    <recommendedName>
        <fullName evidence="3">Distal membrane arm assembly complex 2-like protein</fullName>
    </recommendedName>
</protein>
<proteinExistence type="predicted"/>
<evidence type="ECO:0000313" key="2">
    <source>
        <dbReference type="Proteomes" id="UP001515480"/>
    </source>
</evidence>
<evidence type="ECO:0008006" key="3">
    <source>
        <dbReference type="Google" id="ProtNLM"/>
    </source>
</evidence>
<dbReference type="SMART" id="SM00368">
    <property type="entry name" value="LRR_RI"/>
    <property type="match status" value="3"/>
</dbReference>
<evidence type="ECO:0000313" key="1">
    <source>
        <dbReference type="EMBL" id="KAL1505049.1"/>
    </source>
</evidence>
<keyword evidence="2" id="KW-1185">Reference proteome</keyword>
<sequence>MAAGVEGEAPPPPHPLCASLTDPELKALLTGTDVCADFEAVCAKLGLRPPPRVATALRAMAEQLAQTRSFAMKRWACDAATLCALLVSLSTHRVGTVKFCGCAIAPAELLLLKLGLPPSVSALLVDGAEPSDTPTRFAPLLALPPSVCVLSLKSCCIGGAELEQLLPLLAANPALTALSLWGNPLGDGGARAIAASLGSLRALNLGNTLLGSRGAQALGRAIGANTSLTSLNLSHNRVGRALGEAMLQGLAVNNTLCLLDLRRNALPEETQALLREEASRSDSGRVKPLEIGL</sequence>
<dbReference type="PANTHER" id="PTHR24114:SF2">
    <property type="entry name" value="F-BOX DOMAIN-CONTAINING PROTEIN-RELATED"/>
    <property type="match status" value="1"/>
</dbReference>
<dbReference type="Pfam" id="PF13516">
    <property type="entry name" value="LRR_6"/>
    <property type="match status" value="2"/>
</dbReference>
<dbReference type="InterPro" id="IPR001611">
    <property type="entry name" value="Leu-rich_rpt"/>
</dbReference>
<comment type="caution">
    <text evidence="1">The sequence shown here is derived from an EMBL/GenBank/DDBJ whole genome shotgun (WGS) entry which is preliminary data.</text>
</comment>